<dbReference type="GO" id="GO:0005794">
    <property type="term" value="C:Golgi apparatus"/>
    <property type="evidence" value="ECO:0007669"/>
    <property type="project" value="TreeGrafter"/>
</dbReference>
<keyword evidence="3" id="KW-0812">Transmembrane</keyword>
<comment type="subcellular location">
    <subcellularLocation>
        <location evidence="1">Membrane</location>
    </subcellularLocation>
</comment>
<keyword evidence="3" id="KW-1133">Transmembrane helix</keyword>
<organism evidence="4">
    <name type="scientific">Micromonas pusilla</name>
    <name type="common">Picoplanktonic green alga</name>
    <name type="synonym">Chromulina pusilla</name>
    <dbReference type="NCBI Taxonomy" id="38833"/>
    <lineage>
        <taxon>Eukaryota</taxon>
        <taxon>Viridiplantae</taxon>
        <taxon>Chlorophyta</taxon>
        <taxon>Mamiellophyceae</taxon>
        <taxon>Mamiellales</taxon>
        <taxon>Mamiellaceae</taxon>
        <taxon>Micromonas</taxon>
    </lineage>
</organism>
<keyword evidence="2 3" id="KW-0472">Membrane</keyword>
<gene>
    <name evidence="4" type="ORF">MCOM1403_LOCUS7264</name>
</gene>
<evidence type="ECO:0008006" key="5">
    <source>
        <dbReference type="Google" id="ProtNLM"/>
    </source>
</evidence>
<dbReference type="GO" id="GO:0072546">
    <property type="term" value="C:EMC complex"/>
    <property type="evidence" value="ECO:0007669"/>
    <property type="project" value="TreeGrafter"/>
</dbReference>
<protein>
    <recommendedName>
        <fullName evidence="5">Membrane magnesium transporter</fullName>
    </recommendedName>
</protein>
<dbReference type="GO" id="GO:0022890">
    <property type="term" value="F:inorganic cation transmembrane transporter activity"/>
    <property type="evidence" value="ECO:0007669"/>
    <property type="project" value="TreeGrafter"/>
</dbReference>
<evidence type="ECO:0000256" key="1">
    <source>
        <dbReference type="ARBA" id="ARBA00004370"/>
    </source>
</evidence>
<proteinExistence type="predicted"/>
<accession>A0A7S0NL65</accession>
<dbReference type="GO" id="GO:0005769">
    <property type="term" value="C:early endosome"/>
    <property type="evidence" value="ECO:0007669"/>
    <property type="project" value="TreeGrafter"/>
</dbReference>
<name>A0A7S0NL65_MICPS</name>
<evidence type="ECO:0000256" key="2">
    <source>
        <dbReference type="ARBA" id="ARBA00023136"/>
    </source>
</evidence>
<dbReference type="GO" id="GO:0005886">
    <property type="term" value="C:plasma membrane"/>
    <property type="evidence" value="ECO:0007669"/>
    <property type="project" value="TreeGrafter"/>
</dbReference>
<dbReference type="AlphaFoldDB" id="A0A7S0NL65"/>
<evidence type="ECO:0000256" key="3">
    <source>
        <dbReference type="SAM" id="Phobius"/>
    </source>
</evidence>
<evidence type="ECO:0000313" key="4">
    <source>
        <dbReference type="EMBL" id="CAD8519838.1"/>
    </source>
</evidence>
<dbReference type="PANTHER" id="PTHR21181:SF7">
    <property type="entry name" value="ER MEMBRANE PROTEIN COMPLEX SUBUNIT 5"/>
    <property type="match status" value="1"/>
</dbReference>
<reference evidence="4" key="1">
    <citation type="submission" date="2021-01" db="EMBL/GenBank/DDBJ databases">
        <authorList>
            <person name="Corre E."/>
            <person name="Pelletier E."/>
            <person name="Niang G."/>
            <person name="Scheremetjew M."/>
            <person name="Finn R."/>
            <person name="Kale V."/>
            <person name="Holt S."/>
            <person name="Cochrane G."/>
            <person name="Meng A."/>
            <person name="Brown T."/>
            <person name="Cohen L."/>
        </authorList>
    </citation>
    <scope>NUCLEOTIDE SEQUENCE</scope>
    <source>
        <strain evidence="4">CCMP1723</strain>
    </source>
</reference>
<dbReference type="PANTHER" id="PTHR21181">
    <property type="match status" value="1"/>
</dbReference>
<sequence length="105" mass="11490">MLDNKYHWSAAAGFLVLFHACYSVIAYRNDLKIAGDEFEGVPFLVLIECAIGFGACAWGSVGFAGELVPIKAEPVELPPVTMEKSDDFMTFRHRGRALNPPGKLS</sequence>
<dbReference type="EMBL" id="HBEQ01009033">
    <property type="protein sequence ID" value="CAD8519838.1"/>
    <property type="molecule type" value="Transcribed_RNA"/>
</dbReference>
<feature type="transmembrane region" description="Helical" evidence="3">
    <location>
        <begin position="6"/>
        <end position="25"/>
    </location>
</feature>